<dbReference type="Proteomes" id="UP001175353">
    <property type="component" value="Unassembled WGS sequence"/>
</dbReference>
<gene>
    <name evidence="2" type="ORF">LTR91_016197</name>
</gene>
<feature type="region of interest" description="Disordered" evidence="1">
    <location>
        <begin position="55"/>
        <end position="127"/>
    </location>
</feature>
<feature type="compositionally biased region" description="Polar residues" evidence="1">
    <location>
        <begin position="89"/>
        <end position="100"/>
    </location>
</feature>
<organism evidence="2 3">
    <name type="scientific">Friedmanniomyces endolithicus</name>
    <dbReference type="NCBI Taxonomy" id="329885"/>
    <lineage>
        <taxon>Eukaryota</taxon>
        <taxon>Fungi</taxon>
        <taxon>Dikarya</taxon>
        <taxon>Ascomycota</taxon>
        <taxon>Pezizomycotina</taxon>
        <taxon>Dothideomycetes</taxon>
        <taxon>Dothideomycetidae</taxon>
        <taxon>Mycosphaerellales</taxon>
        <taxon>Teratosphaeriaceae</taxon>
        <taxon>Friedmanniomyces</taxon>
    </lineage>
</organism>
<proteinExistence type="predicted"/>
<evidence type="ECO:0000256" key="1">
    <source>
        <dbReference type="SAM" id="MobiDB-lite"/>
    </source>
</evidence>
<comment type="caution">
    <text evidence="2">The sequence shown here is derived from an EMBL/GenBank/DDBJ whole genome shotgun (WGS) entry which is preliminary data.</text>
</comment>
<feature type="compositionally biased region" description="Polar residues" evidence="1">
    <location>
        <begin position="109"/>
        <end position="127"/>
    </location>
</feature>
<keyword evidence="3" id="KW-1185">Reference proteome</keyword>
<sequence length="244" mass="26738">MLKDWSDGHFDKPTQGFRRLPNCSVNIAERSMSQHYQAAANASVFSPQRMSNSTFDARMYGGHSASSSSRVKEEDADPSDPMEGVIYGDTSQLSGSSSYQEFVGPAAAHSQTSQMPAQPPDSSQNITTVPVPELTEERTDYLFQIVDFACAAIRDNLQQNNIAMAYSAAVVLRGSFVPQLRAAPMHQDQKTPISPRSLTLRKIEELKNKNKLAAHAIMASLLSCDFTDATATLDGFLNHLANQY</sequence>
<protein>
    <submittedName>
        <fullName evidence="2">Uncharacterized protein</fullName>
    </submittedName>
</protein>
<evidence type="ECO:0000313" key="3">
    <source>
        <dbReference type="Proteomes" id="UP001175353"/>
    </source>
</evidence>
<accession>A0AAN6K8G0</accession>
<evidence type="ECO:0000313" key="2">
    <source>
        <dbReference type="EMBL" id="KAK0969699.1"/>
    </source>
</evidence>
<reference evidence="2" key="1">
    <citation type="submission" date="2023-06" db="EMBL/GenBank/DDBJ databases">
        <title>Black Yeasts Isolated from many extreme environments.</title>
        <authorList>
            <person name="Coleine C."/>
            <person name="Stajich J.E."/>
            <person name="Selbmann L."/>
        </authorList>
    </citation>
    <scope>NUCLEOTIDE SEQUENCE</scope>
    <source>
        <strain evidence="2">CCFEE 5200</strain>
    </source>
</reference>
<dbReference type="EMBL" id="JAUJLE010000194">
    <property type="protein sequence ID" value="KAK0969699.1"/>
    <property type="molecule type" value="Genomic_DNA"/>
</dbReference>
<dbReference type="AlphaFoldDB" id="A0AAN6K8G0"/>
<name>A0AAN6K8G0_9PEZI</name>